<dbReference type="GO" id="GO:0006402">
    <property type="term" value="P:mRNA catabolic process"/>
    <property type="evidence" value="ECO:0007669"/>
    <property type="project" value="TreeGrafter"/>
</dbReference>
<dbReference type="OrthoDB" id="9764149at2"/>
<dbReference type="InterPro" id="IPR011805">
    <property type="entry name" value="RNase_R"/>
</dbReference>
<evidence type="ECO:0000256" key="8">
    <source>
        <dbReference type="HAMAP-Rule" id="MF_01895"/>
    </source>
</evidence>
<evidence type="ECO:0000256" key="7">
    <source>
        <dbReference type="ARBA" id="ARBA00022884"/>
    </source>
</evidence>
<evidence type="ECO:0000256" key="1">
    <source>
        <dbReference type="ARBA" id="ARBA00001849"/>
    </source>
</evidence>
<dbReference type="InterPro" id="IPR004476">
    <property type="entry name" value="RNase_II/RNase_R"/>
</dbReference>
<dbReference type="InterPro" id="IPR040476">
    <property type="entry name" value="CSD2"/>
</dbReference>
<dbReference type="Pfam" id="PF17876">
    <property type="entry name" value="CSD2"/>
    <property type="match status" value="1"/>
</dbReference>
<dbReference type="GO" id="GO:0005829">
    <property type="term" value="C:cytosol"/>
    <property type="evidence" value="ECO:0007669"/>
    <property type="project" value="UniProtKB-ARBA"/>
</dbReference>
<feature type="region of interest" description="Disordered" evidence="9">
    <location>
        <begin position="732"/>
        <end position="789"/>
    </location>
</feature>
<dbReference type="HAMAP" id="MF_01895">
    <property type="entry name" value="RNase_R"/>
    <property type="match status" value="1"/>
</dbReference>
<accession>A0A0K6H0D1</accession>
<keyword evidence="5 8" id="KW-0378">Hydrolase</keyword>
<dbReference type="InterPro" id="IPR011129">
    <property type="entry name" value="CSD"/>
</dbReference>
<proteinExistence type="inferred from homology"/>
<dbReference type="NCBIfam" id="TIGR02063">
    <property type="entry name" value="RNase_R"/>
    <property type="match status" value="1"/>
</dbReference>
<dbReference type="Pfam" id="PF08206">
    <property type="entry name" value="OB_RNB"/>
    <property type="match status" value="1"/>
</dbReference>
<gene>
    <name evidence="8" type="primary">rnr</name>
    <name evidence="11" type="ORF">Ga0061064_0901</name>
</gene>
<dbReference type="InterPro" id="IPR013223">
    <property type="entry name" value="RNase_B_OB_dom"/>
</dbReference>
<keyword evidence="6 8" id="KW-0269">Exonuclease</keyword>
<reference evidence="12" key="1">
    <citation type="submission" date="2015-08" db="EMBL/GenBank/DDBJ databases">
        <authorList>
            <person name="Varghese N."/>
        </authorList>
    </citation>
    <scope>NUCLEOTIDE SEQUENCE [LARGE SCALE GENOMIC DNA]</scope>
    <source>
        <strain evidence="12">DSM 27808</strain>
    </source>
</reference>
<dbReference type="InterPro" id="IPR022966">
    <property type="entry name" value="RNase_II/R_CS"/>
</dbReference>
<dbReference type="RefSeq" id="WP_055438590.1">
    <property type="nucleotide sequence ID" value="NZ_CYHB01000002.1"/>
</dbReference>
<dbReference type="Gene3D" id="2.40.50.140">
    <property type="entry name" value="Nucleic acid-binding proteins"/>
    <property type="match status" value="2"/>
</dbReference>
<comment type="catalytic activity">
    <reaction evidence="1 8">
        <text>Exonucleolytic cleavage in the 3'- to 5'-direction to yield nucleoside 5'-phosphates.</text>
        <dbReference type="EC" id="3.1.13.1"/>
    </reaction>
</comment>
<dbReference type="SUPFAM" id="SSF50249">
    <property type="entry name" value="Nucleic acid-binding proteins"/>
    <property type="match status" value="4"/>
</dbReference>
<dbReference type="Pfam" id="PF00773">
    <property type="entry name" value="RNB"/>
    <property type="match status" value="1"/>
</dbReference>
<feature type="domain" description="S1 motif" evidence="10">
    <location>
        <begin position="643"/>
        <end position="724"/>
    </location>
</feature>
<dbReference type="SMART" id="SM00955">
    <property type="entry name" value="RNB"/>
    <property type="match status" value="1"/>
</dbReference>
<evidence type="ECO:0000256" key="9">
    <source>
        <dbReference type="SAM" id="MobiDB-lite"/>
    </source>
</evidence>
<dbReference type="InterPro" id="IPR012340">
    <property type="entry name" value="NA-bd_OB-fold"/>
</dbReference>
<dbReference type="GO" id="GO:0008859">
    <property type="term" value="F:exoribonuclease II activity"/>
    <property type="evidence" value="ECO:0007669"/>
    <property type="project" value="UniProtKB-UniRule"/>
</dbReference>
<protein>
    <recommendedName>
        <fullName evidence="8">Ribonuclease R</fullName>
        <shortName evidence="8">RNase R</shortName>
        <ecNumber evidence="8">3.1.13.1</ecNumber>
    </recommendedName>
</protein>
<dbReference type="InterPro" id="IPR001900">
    <property type="entry name" value="RNase_II/R"/>
</dbReference>
<sequence>MTKHDDSSTLEQPEYEVEIPSRDDLLAAVEARLKPTSFDELVEKFKLTDERQQVGLKRRLRAMERDGQLIYTKANAYGLPERMSLIKGRMIGHRDGFGFCRPDEGGADLFIPHHQMYNVLHGDKVLVQQQGTESKGRKEGRIVRVIEPRKGDIVGRYFVEHNIGIVVPDDSRICQDILIPEGQTNGARHGQIVVVEVTQRPTRRSSPIGTVTKVLGEHMAPGMEIEIAIREHDIPTQWSAAVEQELARYGETVPAEAYEGRTDLRKLPLITIDGDDSRDFDDAVCAEPNGDGWRLWVAIADVSYYVRPNTALDKDALERGNSVYFPNFVVPMLPEKLSNGLCSLNPDVDRLCMVAEMTINNKGKLTGSEFYPAVMKSHARLTYTKVAAILDGDAKLRKDYDHVMGNIENLHGLYKVLKKARQQRAAIEFETTETRFIFNAQRKIESIEPVRRNVAHTIIEECMIMANVATARLIESHEEAGALFRIHEPPAAERLTSFRSFLAELGITMKGGDDPSPQDYSDVLAQVAERPDAELIQTMLLRSMQQAVYSPDNAGHFGLALDEYSHFTSPIRRYPDLILHRAIKALLKKQKGPSPALEGAWMYPDEQLDELGAHCSMTERRADDATRQVDEWLKCEYMRDHVGSEFSGVIAAVTNFGLFVRIDDMQIDGLVHISNLDNDYYQFDGERQLLIGENSRRVYRLGDKVRIRVKSVNLDERKIDLDLLSAESPTGQDRMLAKGKKFAKAEQPASKKQKKQATKARIKSKRKAKESARKGKKPKGQKSKGPKRS</sequence>
<evidence type="ECO:0000313" key="11">
    <source>
        <dbReference type="EMBL" id="CUA84438.1"/>
    </source>
</evidence>
<dbReference type="Pfam" id="PF00575">
    <property type="entry name" value="S1"/>
    <property type="match status" value="1"/>
</dbReference>
<name>A0A0K6H0D1_9GAMM</name>
<feature type="compositionally biased region" description="Basic residues" evidence="9">
    <location>
        <begin position="751"/>
        <end position="789"/>
    </location>
</feature>
<dbReference type="NCBIfam" id="TIGR00358">
    <property type="entry name" value="3_prime_RNase"/>
    <property type="match status" value="1"/>
</dbReference>
<evidence type="ECO:0000256" key="6">
    <source>
        <dbReference type="ARBA" id="ARBA00022839"/>
    </source>
</evidence>
<evidence type="ECO:0000259" key="10">
    <source>
        <dbReference type="PROSITE" id="PS50126"/>
    </source>
</evidence>
<dbReference type="NCBIfam" id="NF008648">
    <property type="entry name" value="PRK11642.1"/>
    <property type="match status" value="1"/>
</dbReference>
<keyword evidence="3 8" id="KW-0963">Cytoplasm</keyword>
<evidence type="ECO:0000313" key="12">
    <source>
        <dbReference type="Proteomes" id="UP000182598"/>
    </source>
</evidence>
<dbReference type="EC" id="3.1.13.1" evidence="8"/>
<comment type="similarity">
    <text evidence="8">Belongs to the RNR ribonuclease family. RNase R subfamily.</text>
</comment>
<dbReference type="SMART" id="SM00316">
    <property type="entry name" value="S1"/>
    <property type="match status" value="1"/>
</dbReference>
<keyword evidence="4 8" id="KW-0540">Nuclease</keyword>
<evidence type="ECO:0000256" key="3">
    <source>
        <dbReference type="ARBA" id="ARBA00022490"/>
    </source>
</evidence>
<organism evidence="11 12">
    <name type="scientific">Pseudidiomarina woesei</name>
    <dbReference type="NCBI Taxonomy" id="1381080"/>
    <lineage>
        <taxon>Bacteria</taxon>
        <taxon>Pseudomonadati</taxon>
        <taxon>Pseudomonadota</taxon>
        <taxon>Gammaproteobacteria</taxon>
        <taxon>Alteromonadales</taxon>
        <taxon>Idiomarinaceae</taxon>
        <taxon>Pseudidiomarina</taxon>
    </lineage>
</organism>
<evidence type="ECO:0000256" key="4">
    <source>
        <dbReference type="ARBA" id="ARBA00022722"/>
    </source>
</evidence>
<dbReference type="CDD" id="cd04471">
    <property type="entry name" value="S1_RNase_R"/>
    <property type="match status" value="1"/>
</dbReference>
<evidence type="ECO:0000256" key="5">
    <source>
        <dbReference type="ARBA" id="ARBA00022801"/>
    </source>
</evidence>
<dbReference type="SMART" id="SM00357">
    <property type="entry name" value="CSP"/>
    <property type="match status" value="1"/>
</dbReference>
<dbReference type="InterPro" id="IPR050180">
    <property type="entry name" value="RNR_Ribonuclease"/>
</dbReference>
<evidence type="ECO:0000256" key="2">
    <source>
        <dbReference type="ARBA" id="ARBA00004496"/>
    </source>
</evidence>
<dbReference type="PROSITE" id="PS01175">
    <property type="entry name" value="RIBONUCLEASE_II"/>
    <property type="match status" value="1"/>
</dbReference>
<dbReference type="EMBL" id="CYHB01000002">
    <property type="protein sequence ID" value="CUA84438.1"/>
    <property type="molecule type" value="Genomic_DNA"/>
</dbReference>
<dbReference type="PANTHER" id="PTHR23355">
    <property type="entry name" value="RIBONUCLEASE"/>
    <property type="match status" value="1"/>
</dbReference>
<dbReference type="AlphaFoldDB" id="A0A0K6H0D1"/>
<dbReference type="PANTHER" id="PTHR23355:SF9">
    <property type="entry name" value="DIS3-LIKE EXONUCLEASE 2"/>
    <property type="match status" value="1"/>
</dbReference>
<comment type="subcellular location">
    <subcellularLocation>
        <location evidence="2 8">Cytoplasm</location>
    </subcellularLocation>
</comment>
<dbReference type="Proteomes" id="UP000182598">
    <property type="component" value="Unassembled WGS sequence"/>
</dbReference>
<dbReference type="GO" id="GO:0003723">
    <property type="term" value="F:RNA binding"/>
    <property type="evidence" value="ECO:0007669"/>
    <property type="project" value="UniProtKB-UniRule"/>
</dbReference>
<keyword evidence="12" id="KW-1185">Reference proteome</keyword>
<keyword evidence="7 8" id="KW-0694">RNA-binding</keyword>
<dbReference type="InterPro" id="IPR003029">
    <property type="entry name" value="S1_domain"/>
</dbReference>
<comment type="function">
    <text evidence="8">3'-5' exoribonuclease that releases 5'-nucleoside monophosphates and is involved in maturation of structured RNAs.</text>
</comment>
<dbReference type="PROSITE" id="PS50126">
    <property type="entry name" value="S1"/>
    <property type="match status" value="1"/>
</dbReference>